<keyword evidence="3" id="KW-1185">Reference proteome</keyword>
<gene>
    <name evidence="2" type="ORF">AK812_SmicGene46043</name>
</gene>
<dbReference type="OMA" id="TSERIWY"/>
<organism evidence="2 3">
    <name type="scientific">Symbiodinium microadriaticum</name>
    <name type="common">Dinoflagellate</name>
    <name type="synonym">Zooxanthella microadriatica</name>
    <dbReference type="NCBI Taxonomy" id="2951"/>
    <lineage>
        <taxon>Eukaryota</taxon>
        <taxon>Sar</taxon>
        <taxon>Alveolata</taxon>
        <taxon>Dinophyceae</taxon>
        <taxon>Suessiales</taxon>
        <taxon>Symbiodiniaceae</taxon>
        <taxon>Symbiodinium</taxon>
    </lineage>
</organism>
<evidence type="ECO:0000313" key="3">
    <source>
        <dbReference type="Proteomes" id="UP000186817"/>
    </source>
</evidence>
<proteinExistence type="predicted"/>
<dbReference type="EMBL" id="LSRX01003754">
    <property type="protein sequence ID" value="OLP74421.1"/>
    <property type="molecule type" value="Genomic_DNA"/>
</dbReference>
<dbReference type="AlphaFoldDB" id="A0A1Q9BUR1"/>
<protein>
    <submittedName>
        <fullName evidence="2">Uncharacterized protein</fullName>
    </submittedName>
</protein>
<name>A0A1Q9BUR1_SYMMI</name>
<evidence type="ECO:0000256" key="1">
    <source>
        <dbReference type="SAM" id="MobiDB-lite"/>
    </source>
</evidence>
<comment type="caution">
    <text evidence="2">The sequence shown here is derived from an EMBL/GenBank/DDBJ whole genome shotgun (WGS) entry which is preliminary data.</text>
</comment>
<reference evidence="2 3" key="1">
    <citation type="submission" date="2016-02" db="EMBL/GenBank/DDBJ databases">
        <title>Genome analysis of coral dinoflagellate symbionts highlights evolutionary adaptations to a symbiotic lifestyle.</title>
        <authorList>
            <person name="Aranda M."/>
            <person name="Li Y."/>
            <person name="Liew Y.J."/>
            <person name="Baumgarten S."/>
            <person name="Simakov O."/>
            <person name="Wilson M."/>
            <person name="Piel J."/>
            <person name="Ashoor H."/>
            <person name="Bougouffa S."/>
            <person name="Bajic V.B."/>
            <person name="Ryu T."/>
            <person name="Ravasi T."/>
            <person name="Bayer T."/>
            <person name="Micklem G."/>
            <person name="Kim H."/>
            <person name="Bhak J."/>
            <person name="Lajeunesse T.C."/>
            <person name="Voolstra C.R."/>
        </authorList>
    </citation>
    <scope>NUCLEOTIDE SEQUENCE [LARGE SCALE GENOMIC DNA]</scope>
    <source>
        <strain evidence="2 3">CCMP2467</strain>
    </source>
</reference>
<sequence>MKFRLPGRKSVTSKEELSMLTAFELTLELAAAGWTPSEHGRSKKLDAYKEGTPKCWYYSDKHDQTLMKSYLMTLLRSPALFSSGLKEVHHFQIRAYYEAILSSPQPGKVLANQPAAYYTVLLQNEARPQRDRRDPATLASDDDGGLNLPPPVVSPAALAGDDSRADTGKLPKRKAAVPPADMAAKGKLPKRQPGAGSKRALASEAAFDEIPWAAQIGDEESPDPDPESESDYAEAIPPLPQPGPGQESAEGIPPPPKPGPGQERQRRQGGGRPVRGGRGRGGGRGSASIFKESTVWCGPIPLVERTDAGKVPSFFVNCPLHGTAERSCTKSIQINQPTLEIAQRRLMYWLVAGFSLQQLPGETAEVIPTDTEQLGSREDLIEAVENLAAQHDVKRLWRQTEYFVAGPQHVGTACIDLSKRGFRVFVIRELFY</sequence>
<feature type="region of interest" description="Disordered" evidence="1">
    <location>
        <begin position="123"/>
        <end position="201"/>
    </location>
</feature>
<feature type="compositionally biased region" description="Gly residues" evidence="1">
    <location>
        <begin position="268"/>
        <end position="285"/>
    </location>
</feature>
<dbReference type="OrthoDB" id="10678039at2759"/>
<dbReference type="Proteomes" id="UP000186817">
    <property type="component" value="Unassembled WGS sequence"/>
</dbReference>
<feature type="region of interest" description="Disordered" evidence="1">
    <location>
        <begin position="216"/>
        <end position="287"/>
    </location>
</feature>
<feature type="compositionally biased region" description="Acidic residues" evidence="1">
    <location>
        <begin position="217"/>
        <end position="232"/>
    </location>
</feature>
<evidence type="ECO:0000313" key="2">
    <source>
        <dbReference type="EMBL" id="OLP74421.1"/>
    </source>
</evidence>
<accession>A0A1Q9BUR1</accession>